<evidence type="ECO:0000313" key="2">
    <source>
        <dbReference type="Proteomes" id="UP001055879"/>
    </source>
</evidence>
<evidence type="ECO:0000313" key="1">
    <source>
        <dbReference type="EMBL" id="KAI3715156.1"/>
    </source>
</evidence>
<protein>
    <submittedName>
        <fullName evidence="1">Uncharacterized protein</fullName>
    </submittedName>
</protein>
<sequence length="81" mass="8940">MFFDEILLVLTIVLDDDVDLDNIITFDDIDEDSIHSTDDAGEQRFGEGNISTGESNNNNVSSPELPHSFIPEVGDVFKPVV</sequence>
<accession>A0ACB9AZL7</accession>
<gene>
    <name evidence="1" type="ORF">L6452_22126</name>
</gene>
<keyword evidence="2" id="KW-1185">Reference proteome</keyword>
<comment type="caution">
    <text evidence="1">The sequence shown here is derived from an EMBL/GenBank/DDBJ whole genome shotgun (WGS) entry which is preliminary data.</text>
</comment>
<proteinExistence type="predicted"/>
<dbReference type="Proteomes" id="UP001055879">
    <property type="component" value="Linkage Group LG07"/>
</dbReference>
<reference evidence="1 2" key="2">
    <citation type="journal article" date="2022" name="Mol. Ecol. Resour.">
        <title>The genomes of chicory, endive, great burdock and yacon provide insights into Asteraceae paleo-polyploidization history and plant inulin production.</title>
        <authorList>
            <person name="Fan W."/>
            <person name="Wang S."/>
            <person name="Wang H."/>
            <person name="Wang A."/>
            <person name="Jiang F."/>
            <person name="Liu H."/>
            <person name="Zhao H."/>
            <person name="Xu D."/>
            <person name="Zhang Y."/>
        </authorList>
    </citation>
    <scope>NUCLEOTIDE SEQUENCE [LARGE SCALE GENOMIC DNA]</scope>
    <source>
        <strain evidence="2">cv. Niubang</strain>
    </source>
</reference>
<reference evidence="2" key="1">
    <citation type="journal article" date="2022" name="Mol. Ecol. Resour.">
        <title>The genomes of chicory, endive, great burdock and yacon provide insights into Asteraceae palaeo-polyploidization history and plant inulin production.</title>
        <authorList>
            <person name="Fan W."/>
            <person name="Wang S."/>
            <person name="Wang H."/>
            <person name="Wang A."/>
            <person name="Jiang F."/>
            <person name="Liu H."/>
            <person name="Zhao H."/>
            <person name="Xu D."/>
            <person name="Zhang Y."/>
        </authorList>
    </citation>
    <scope>NUCLEOTIDE SEQUENCE [LARGE SCALE GENOMIC DNA]</scope>
    <source>
        <strain evidence="2">cv. Niubang</strain>
    </source>
</reference>
<organism evidence="1 2">
    <name type="scientific">Arctium lappa</name>
    <name type="common">Greater burdock</name>
    <name type="synonym">Lappa major</name>
    <dbReference type="NCBI Taxonomy" id="4217"/>
    <lineage>
        <taxon>Eukaryota</taxon>
        <taxon>Viridiplantae</taxon>
        <taxon>Streptophyta</taxon>
        <taxon>Embryophyta</taxon>
        <taxon>Tracheophyta</taxon>
        <taxon>Spermatophyta</taxon>
        <taxon>Magnoliopsida</taxon>
        <taxon>eudicotyledons</taxon>
        <taxon>Gunneridae</taxon>
        <taxon>Pentapetalae</taxon>
        <taxon>asterids</taxon>
        <taxon>campanulids</taxon>
        <taxon>Asterales</taxon>
        <taxon>Asteraceae</taxon>
        <taxon>Carduoideae</taxon>
        <taxon>Cardueae</taxon>
        <taxon>Arctiinae</taxon>
        <taxon>Arctium</taxon>
    </lineage>
</organism>
<name>A0ACB9AZL7_ARCLA</name>
<dbReference type="EMBL" id="CM042053">
    <property type="protein sequence ID" value="KAI3715156.1"/>
    <property type="molecule type" value="Genomic_DNA"/>
</dbReference>